<keyword evidence="1" id="KW-0809">Transit peptide</keyword>
<dbReference type="PANTHER" id="PTHR22602">
    <property type="entry name" value="TRANSFERASE CAF17, MITOCHONDRIAL-RELATED"/>
    <property type="match status" value="1"/>
</dbReference>
<comment type="caution">
    <text evidence="2">The sequence shown here is derived from an EMBL/GenBank/DDBJ whole genome shotgun (WGS) entry which is preliminary data.</text>
</comment>
<organism evidence="2 3">
    <name type="scientific">Sphingomonas anseongensis</name>
    <dbReference type="NCBI Taxonomy" id="2908207"/>
    <lineage>
        <taxon>Bacteria</taxon>
        <taxon>Pseudomonadati</taxon>
        <taxon>Pseudomonadota</taxon>
        <taxon>Alphaproteobacteria</taxon>
        <taxon>Sphingomonadales</taxon>
        <taxon>Sphingomonadaceae</taxon>
        <taxon>Sphingomonas</taxon>
    </lineage>
</organism>
<gene>
    <name evidence="2" type="ORF">LZ519_09620</name>
</gene>
<dbReference type="NCBIfam" id="TIGR03317">
    <property type="entry name" value="ygfZ_signature"/>
    <property type="match status" value="1"/>
</dbReference>
<accession>A0ABT0RH47</accession>
<dbReference type="RefSeq" id="WP_249868457.1">
    <property type="nucleotide sequence ID" value="NZ_JAMGBC010000001.1"/>
</dbReference>
<evidence type="ECO:0000313" key="2">
    <source>
        <dbReference type="EMBL" id="MCL6679568.1"/>
    </source>
</evidence>
<keyword evidence="3" id="KW-1185">Reference proteome</keyword>
<dbReference type="Proteomes" id="UP001165343">
    <property type="component" value="Unassembled WGS sequence"/>
</dbReference>
<protein>
    <submittedName>
        <fullName evidence="2">Folate-binding protein</fullName>
    </submittedName>
</protein>
<dbReference type="Gene3D" id="3.30.1360.120">
    <property type="entry name" value="Probable tRNA modification gtpase trme, domain 1"/>
    <property type="match status" value="2"/>
</dbReference>
<proteinExistence type="predicted"/>
<sequence length="236" mass="26116">MAATTLTDRAIVRLSGEDVRGFLQGLVTNDVAGELPVWAGLLTPQGKCLFDFLVWSDGEDLLLDCEAEATDDLIKRLSIYRLRRKIDIARDPSLTIHWSSGGEEGVSDPRLAELGRRWIELPGDAAKGWLEHRLRLGVCEGRAELGDLLWLQCNADELNGVSFTKGCYVGQENTARMNWRAKVNRRLVVLEGDGDRLRAAYPEIGLAVAHVRVEAIPDNAIMPDWLKDALAQPTTA</sequence>
<dbReference type="EMBL" id="JAMGBC010000001">
    <property type="protein sequence ID" value="MCL6679568.1"/>
    <property type="molecule type" value="Genomic_DNA"/>
</dbReference>
<evidence type="ECO:0000313" key="3">
    <source>
        <dbReference type="Proteomes" id="UP001165343"/>
    </source>
</evidence>
<dbReference type="PANTHER" id="PTHR22602:SF0">
    <property type="entry name" value="TRANSFERASE CAF17, MITOCHONDRIAL-RELATED"/>
    <property type="match status" value="1"/>
</dbReference>
<dbReference type="SUPFAM" id="SSF103025">
    <property type="entry name" value="Folate-binding domain"/>
    <property type="match status" value="1"/>
</dbReference>
<dbReference type="InterPro" id="IPR045179">
    <property type="entry name" value="YgfZ/GcvT"/>
</dbReference>
<dbReference type="InterPro" id="IPR027266">
    <property type="entry name" value="TrmE/GcvT-like"/>
</dbReference>
<reference evidence="2" key="1">
    <citation type="submission" date="2022-05" db="EMBL/GenBank/DDBJ databases">
        <authorList>
            <person name="Jo J.-H."/>
            <person name="Im W.-T."/>
        </authorList>
    </citation>
    <scope>NUCLEOTIDE SEQUENCE</scope>
    <source>
        <strain evidence="2">RG327</strain>
    </source>
</reference>
<evidence type="ECO:0000256" key="1">
    <source>
        <dbReference type="ARBA" id="ARBA00022946"/>
    </source>
</evidence>
<dbReference type="InterPro" id="IPR017703">
    <property type="entry name" value="YgfZ/GCV_T_CS"/>
</dbReference>
<name>A0ABT0RH47_9SPHN</name>